<dbReference type="EMBL" id="JANPWB010000002">
    <property type="protein sequence ID" value="KAJ1206752.1"/>
    <property type="molecule type" value="Genomic_DNA"/>
</dbReference>
<evidence type="ECO:0000313" key="2">
    <source>
        <dbReference type="EMBL" id="KAJ1206752.1"/>
    </source>
</evidence>
<protein>
    <submittedName>
        <fullName evidence="2">Uncharacterized protein</fullName>
    </submittedName>
</protein>
<reference evidence="2" key="1">
    <citation type="journal article" date="2022" name="bioRxiv">
        <title>Sequencing and chromosome-scale assembly of the giantPleurodeles waltlgenome.</title>
        <authorList>
            <person name="Brown T."/>
            <person name="Elewa A."/>
            <person name="Iarovenko S."/>
            <person name="Subramanian E."/>
            <person name="Araus A.J."/>
            <person name="Petzold A."/>
            <person name="Susuki M."/>
            <person name="Suzuki K.-i.T."/>
            <person name="Hayashi T."/>
            <person name="Toyoda A."/>
            <person name="Oliveira C."/>
            <person name="Osipova E."/>
            <person name="Leigh N.D."/>
            <person name="Simon A."/>
            <person name="Yun M.H."/>
        </authorList>
    </citation>
    <scope>NUCLEOTIDE SEQUENCE</scope>
    <source>
        <strain evidence="2">20211129_DDA</strain>
        <tissue evidence="2">Liver</tissue>
    </source>
</reference>
<feature type="region of interest" description="Disordered" evidence="1">
    <location>
        <begin position="1"/>
        <end position="43"/>
    </location>
</feature>
<feature type="region of interest" description="Disordered" evidence="1">
    <location>
        <begin position="60"/>
        <end position="117"/>
    </location>
</feature>
<evidence type="ECO:0000313" key="3">
    <source>
        <dbReference type="Proteomes" id="UP001066276"/>
    </source>
</evidence>
<comment type="caution">
    <text evidence="2">The sequence shown here is derived from an EMBL/GenBank/DDBJ whole genome shotgun (WGS) entry which is preliminary data.</text>
</comment>
<dbReference type="AlphaFoldDB" id="A0AAV7VYV5"/>
<feature type="compositionally biased region" description="Basic and acidic residues" evidence="1">
    <location>
        <begin position="78"/>
        <end position="103"/>
    </location>
</feature>
<gene>
    <name evidence="2" type="ORF">NDU88_002153</name>
</gene>
<accession>A0AAV7VYV5</accession>
<sequence>MPAKAQGCRAAVRSDHRAGPANVRLSPTQPQNTAGGSSSSVDSAGINVWARPLCHEQARAHPLAVRSGPPRSPLQPRTGEEREHHCQRELAPPTEHRCSRSDRSNAGFMPYARQSLT</sequence>
<evidence type="ECO:0000256" key="1">
    <source>
        <dbReference type="SAM" id="MobiDB-lite"/>
    </source>
</evidence>
<keyword evidence="3" id="KW-1185">Reference proteome</keyword>
<dbReference type="Proteomes" id="UP001066276">
    <property type="component" value="Chromosome 1_2"/>
</dbReference>
<name>A0AAV7VYV5_PLEWA</name>
<proteinExistence type="predicted"/>
<organism evidence="2 3">
    <name type="scientific">Pleurodeles waltl</name>
    <name type="common">Iberian ribbed newt</name>
    <dbReference type="NCBI Taxonomy" id="8319"/>
    <lineage>
        <taxon>Eukaryota</taxon>
        <taxon>Metazoa</taxon>
        <taxon>Chordata</taxon>
        <taxon>Craniata</taxon>
        <taxon>Vertebrata</taxon>
        <taxon>Euteleostomi</taxon>
        <taxon>Amphibia</taxon>
        <taxon>Batrachia</taxon>
        <taxon>Caudata</taxon>
        <taxon>Salamandroidea</taxon>
        <taxon>Salamandridae</taxon>
        <taxon>Pleurodelinae</taxon>
        <taxon>Pleurodeles</taxon>
    </lineage>
</organism>
<feature type="compositionally biased region" description="Low complexity" evidence="1">
    <location>
        <begin position="34"/>
        <end position="43"/>
    </location>
</feature>